<gene>
    <name evidence="2" type="ORF">ACA1_140960</name>
</gene>
<dbReference type="KEGG" id="acan:ACA1_140960"/>
<feature type="signal peptide" evidence="1">
    <location>
        <begin position="1"/>
        <end position="21"/>
    </location>
</feature>
<evidence type="ECO:0000313" key="2">
    <source>
        <dbReference type="EMBL" id="ELR12170.1"/>
    </source>
</evidence>
<protein>
    <submittedName>
        <fullName evidence="2">Uncharacterized protein</fullName>
    </submittedName>
</protein>
<evidence type="ECO:0000313" key="3">
    <source>
        <dbReference type="Proteomes" id="UP000011083"/>
    </source>
</evidence>
<organism evidence="2 3">
    <name type="scientific">Acanthamoeba castellanii (strain ATCC 30010 / Neff)</name>
    <dbReference type="NCBI Taxonomy" id="1257118"/>
    <lineage>
        <taxon>Eukaryota</taxon>
        <taxon>Amoebozoa</taxon>
        <taxon>Discosea</taxon>
        <taxon>Longamoebia</taxon>
        <taxon>Centramoebida</taxon>
        <taxon>Acanthamoebidae</taxon>
        <taxon>Acanthamoeba</taxon>
    </lineage>
</organism>
<sequence length="244" mass="25706">MVPTRVVVVLFLVGIVGCAASARGGSAGATVRPWASGSVDQPPVREGLQSWASQLVFAISPEVVNCSSCPSSSEPTTSPAAPPWLGQRSLAASFPCDITAADKWCAYSIPLRAATTLGRGNGQVAFSYAIKQQSFIIANVSLVSCASAGVTDPSTLAAAFYYPERDDPTAAWRTEAQARINTTRTTRLSIPVVDINGRPVKGALVNVYQQRHRFGFGSALRASLLSSNPTYADKVKEHFDGAGE</sequence>
<name>L8GGH9_ACACF</name>
<reference evidence="2 3" key="1">
    <citation type="journal article" date="2013" name="Genome Biol.">
        <title>Genome of Acanthamoeba castellanii highlights extensive lateral gene transfer and early evolution of tyrosine kinase signaling.</title>
        <authorList>
            <person name="Clarke M."/>
            <person name="Lohan A.J."/>
            <person name="Liu B."/>
            <person name="Lagkouvardos I."/>
            <person name="Roy S."/>
            <person name="Zafar N."/>
            <person name="Bertelli C."/>
            <person name="Schilde C."/>
            <person name="Kianianmomeni A."/>
            <person name="Burglin T.R."/>
            <person name="Frech C."/>
            <person name="Turcotte B."/>
            <person name="Kopec K.O."/>
            <person name="Synnott J.M."/>
            <person name="Choo C."/>
            <person name="Paponov I."/>
            <person name="Finkler A."/>
            <person name="Soon Heng Tan C."/>
            <person name="Hutchins A.P."/>
            <person name="Weinmeier T."/>
            <person name="Rattei T."/>
            <person name="Chu J.S."/>
            <person name="Gimenez G."/>
            <person name="Irimia M."/>
            <person name="Rigden D.J."/>
            <person name="Fitzpatrick D.A."/>
            <person name="Lorenzo-Morales J."/>
            <person name="Bateman A."/>
            <person name="Chiu C.H."/>
            <person name="Tang P."/>
            <person name="Hegemann P."/>
            <person name="Fromm H."/>
            <person name="Raoult D."/>
            <person name="Greub G."/>
            <person name="Miranda-Saavedra D."/>
            <person name="Chen N."/>
            <person name="Nash P."/>
            <person name="Ginger M.L."/>
            <person name="Horn M."/>
            <person name="Schaap P."/>
            <person name="Caler L."/>
            <person name="Loftus B."/>
        </authorList>
    </citation>
    <scope>NUCLEOTIDE SEQUENCE [LARGE SCALE GENOMIC DNA]</scope>
    <source>
        <strain evidence="2 3">Neff</strain>
    </source>
</reference>
<dbReference type="GeneID" id="14912619"/>
<dbReference type="AlphaFoldDB" id="L8GGH9"/>
<feature type="chain" id="PRO_5003989740" evidence="1">
    <location>
        <begin position="22"/>
        <end position="244"/>
    </location>
</feature>
<accession>L8GGH9</accession>
<dbReference type="OrthoDB" id="3055998at2759"/>
<evidence type="ECO:0000256" key="1">
    <source>
        <dbReference type="SAM" id="SignalP"/>
    </source>
</evidence>
<dbReference type="RefSeq" id="XP_004334183.1">
    <property type="nucleotide sequence ID" value="XM_004334135.1"/>
</dbReference>
<keyword evidence="3" id="KW-1185">Reference proteome</keyword>
<dbReference type="PROSITE" id="PS51257">
    <property type="entry name" value="PROKAR_LIPOPROTEIN"/>
    <property type="match status" value="1"/>
</dbReference>
<proteinExistence type="predicted"/>
<dbReference type="EMBL" id="KB008128">
    <property type="protein sequence ID" value="ELR12170.1"/>
    <property type="molecule type" value="Genomic_DNA"/>
</dbReference>
<dbReference type="Proteomes" id="UP000011083">
    <property type="component" value="Unassembled WGS sequence"/>
</dbReference>
<keyword evidence="1" id="KW-0732">Signal</keyword>
<dbReference type="VEuPathDB" id="AmoebaDB:ACA1_140960"/>